<accession>A0ABM1VMV0</accession>
<dbReference type="GO" id="GO:0006508">
    <property type="term" value="P:proteolysis"/>
    <property type="evidence" value="ECO:0007669"/>
    <property type="project" value="UniProtKB-KW"/>
</dbReference>
<sequence length="262" mass="27973">MQATLAPVVLLVCITALGIPVLSGTLRGSSRIVGGREVAPHSRPFMASLQLGEKHICGAVLVRPRWVLTAAHCEVSGNLSAFRLVLGAHALQTPESTWQVFTIERAVPYPLYDAQLDTHDLQLLKLNASAQLTSSVRPAALPYPSLVLRPGTRCRVTGWGDTTGQDDPPAALLEAAVVVQPRDPCNASWGGALTVDMLCASARSRDRRGVCGGDSGGPLLCRGQLAGLVSFSSSLCGDARHPDVYARVSTFVFWIRDVLLHY</sequence>
<dbReference type="InterPro" id="IPR001314">
    <property type="entry name" value="Peptidase_S1A"/>
</dbReference>
<protein>
    <submittedName>
        <fullName evidence="9">Serine protease 57</fullName>
    </submittedName>
</protein>
<dbReference type="Pfam" id="PF00089">
    <property type="entry name" value="Trypsin"/>
    <property type="match status" value="1"/>
</dbReference>
<evidence type="ECO:0000259" key="7">
    <source>
        <dbReference type="PROSITE" id="PS50240"/>
    </source>
</evidence>
<gene>
    <name evidence="9" type="primary">LOC101655837</name>
</gene>
<dbReference type="PROSITE" id="PS50240">
    <property type="entry name" value="TRYPSIN_DOM"/>
    <property type="match status" value="1"/>
</dbReference>
<dbReference type="RefSeq" id="XP_030744130.2">
    <property type="nucleotide sequence ID" value="XM_030888270.2"/>
</dbReference>
<proteinExistence type="predicted"/>
<dbReference type="SUPFAM" id="SSF50494">
    <property type="entry name" value="Trypsin-like serine proteases"/>
    <property type="match status" value="1"/>
</dbReference>
<dbReference type="SMART" id="SM00020">
    <property type="entry name" value="Tryp_SPc"/>
    <property type="match status" value="1"/>
</dbReference>
<dbReference type="InterPro" id="IPR043504">
    <property type="entry name" value="Peptidase_S1_PA_chymotrypsin"/>
</dbReference>
<keyword evidence="8" id="KW-1185">Reference proteome</keyword>
<organism evidence="8 9">
    <name type="scientific">Echinops telfairi</name>
    <name type="common">Lesser hedgehog tenrec</name>
    <dbReference type="NCBI Taxonomy" id="9371"/>
    <lineage>
        <taxon>Eukaryota</taxon>
        <taxon>Metazoa</taxon>
        <taxon>Chordata</taxon>
        <taxon>Craniata</taxon>
        <taxon>Vertebrata</taxon>
        <taxon>Euteleostomi</taxon>
        <taxon>Mammalia</taxon>
        <taxon>Eutheria</taxon>
        <taxon>Afrotheria</taxon>
        <taxon>Tenrecidae</taxon>
        <taxon>Tenrecinae</taxon>
        <taxon>Echinops</taxon>
    </lineage>
</organism>
<evidence type="ECO:0000256" key="2">
    <source>
        <dbReference type="ARBA" id="ARBA00022801"/>
    </source>
</evidence>
<feature type="chain" id="PRO_5045390110" evidence="6">
    <location>
        <begin position="19"/>
        <end position="262"/>
    </location>
</feature>
<dbReference type="PROSITE" id="PS00135">
    <property type="entry name" value="TRYPSIN_SER"/>
    <property type="match status" value="1"/>
</dbReference>
<feature type="domain" description="Peptidase S1" evidence="7">
    <location>
        <begin position="32"/>
        <end position="260"/>
    </location>
</feature>
<keyword evidence="6" id="KW-0732">Signal</keyword>
<evidence type="ECO:0000256" key="5">
    <source>
        <dbReference type="RuleBase" id="RU363034"/>
    </source>
</evidence>
<dbReference type="PANTHER" id="PTHR24271:SF55">
    <property type="entry name" value="SERINE PROTEASE 57"/>
    <property type="match status" value="1"/>
</dbReference>
<dbReference type="GeneID" id="101655837"/>
<dbReference type="InterPro" id="IPR033116">
    <property type="entry name" value="TRYPSIN_SER"/>
</dbReference>
<dbReference type="InterPro" id="IPR001254">
    <property type="entry name" value="Trypsin_dom"/>
</dbReference>
<feature type="signal peptide" evidence="6">
    <location>
        <begin position="1"/>
        <end position="18"/>
    </location>
</feature>
<dbReference type="GO" id="GO:0008233">
    <property type="term" value="F:peptidase activity"/>
    <property type="evidence" value="ECO:0007669"/>
    <property type="project" value="UniProtKB-KW"/>
</dbReference>
<evidence type="ECO:0000256" key="1">
    <source>
        <dbReference type="ARBA" id="ARBA00022670"/>
    </source>
</evidence>
<keyword evidence="2 5" id="KW-0378">Hydrolase</keyword>
<evidence type="ECO:0000313" key="9">
    <source>
        <dbReference type="RefSeq" id="XP_030744130.2"/>
    </source>
</evidence>
<keyword evidence="3 5" id="KW-0720">Serine protease</keyword>
<evidence type="ECO:0000256" key="3">
    <source>
        <dbReference type="ARBA" id="ARBA00022825"/>
    </source>
</evidence>
<evidence type="ECO:0000256" key="6">
    <source>
        <dbReference type="SAM" id="SignalP"/>
    </source>
</evidence>
<keyword evidence="4" id="KW-1015">Disulfide bond</keyword>
<keyword evidence="1 5" id="KW-0645">Protease</keyword>
<evidence type="ECO:0000256" key="4">
    <source>
        <dbReference type="ARBA" id="ARBA00023157"/>
    </source>
</evidence>
<dbReference type="PANTHER" id="PTHR24271">
    <property type="entry name" value="KALLIKREIN-RELATED"/>
    <property type="match status" value="1"/>
</dbReference>
<dbReference type="PRINTS" id="PR00722">
    <property type="entry name" value="CHYMOTRYPSIN"/>
</dbReference>
<evidence type="ECO:0000313" key="8">
    <source>
        <dbReference type="Proteomes" id="UP000694863"/>
    </source>
</evidence>
<dbReference type="PROSITE" id="PS00134">
    <property type="entry name" value="TRYPSIN_HIS"/>
    <property type="match status" value="1"/>
</dbReference>
<name>A0ABM1VMV0_ECHTE</name>
<dbReference type="InterPro" id="IPR009003">
    <property type="entry name" value="Peptidase_S1_PA"/>
</dbReference>
<dbReference type="Proteomes" id="UP000694863">
    <property type="component" value="Unplaced"/>
</dbReference>
<dbReference type="InterPro" id="IPR018114">
    <property type="entry name" value="TRYPSIN_HIS"/>
</dbReference>
<dbReference type="Gene3D" id="2.40.10.10">
    <property type="entry name" value="Trypsin-like serine proteases"/>
    <property type="match status" value="2"/>
</dbReference>
<reference evidence="9" key="1">
    <citation type="submission" date="2025-08" db="UniProtKB">
        <authorList>
            <consortium name="RefSeq"/>
        </authorList>
    </citation>
    <scope>IDENTIFICATION</scope>
</reference>
<dbReference type="CDD" id="cd00190">
    <property type="entry name" value="Tryp_SPc"/>
    <property type="match status" value="1"/>
</dbReference>